<dbReference type="Gene3D" id="1.10.3260.10">
    <property type="entry name" value="DNA ligase, ATP-dependent, N-terminal domain"/>
    <property type="match status" value="1"/>
</dbReference>
<dbReference type="InterPro" id="IPR012309">
    <property type="entry name" value="DNA_ligase_ATP-dep_C"/>
</dbReference>
<evidence type="ECO:0000256" key="13">
    <source>
        <dbReference type="RuleBase" id="RU004196"/>
    </source>
</evidence>
<feature type="region of interest" description="Disordered" evidence="14">
    <location>
        <begin position="1"/>
        <end position="60"/>
    </location>
</feature>
<dbReference type="Pfam" id="PF01068">
    <property type="entry name" value="DNA_ligase_A_M"/>
    <property type="match status" value="1"/>
</dbReference>
<dbReference type="PROSITE" id="PS50160">
    <property type="entry name" value="DNA_LIGASE_A3"/>
    <property type="match status" value="1"/>
</dbReference>
<keyword evidence="9 12" id="KW-0234">DNA repair</keyword>
<dbReference type="SUPFAM" id="SSF56091">
    <property type="entry name" value="DNA ligase/mRNA capping enzyme, catalytic domain"/>
    <property type="match status" value="1"/>
</dbReference>
<comment type="caution">
    <text evidence="16">The sequence shown here is derived from an EMBL/GenBank/DDBJ whole genome shotgun (WGS) entry which is preliminary data.</text>
</comment>
<feature type="domain" description="ATP-dependent DNA ligase family profile" evidence="15">
    <location>
        <begin position="490"/>
        <end position="628"/>
    </location>
</feature>
<evidence type="ECO:0000256" key="12">
    <source>
        <dbReference type="RuleBase" id="RU000617"/>
    </source>
</evidence>
<evidence type="ECO:0000256" key="2">
    <source>
        <dbReference type="ARBA" id="ARBA00022598"/>
    </source>
</evidence>
<name>A0ABP0HII1_9DINO</name>
<evidence type="ECO:0000256" key="4">
    <source>
        <dbReference type="ARBA" id="ARBA00022705"/>
    </source>
</evidence>
<evidence type="ECO:0000313" key="16">
    <source>
        <dbReference type="EMBL" id="CAK8989767.1"/>
    </source>
</evidence>
<keyword evidence="10" id="KW-0131">Cell cycle</keyword>
<dbReference type="InterPro" id="IPR000977">
    <property type="entry name" value="DNA_ligase_ATP-dep"/>
</dbReference>
<keyword evidence="5 12" id="KW-0547">Nucleotide-binding</keyword>
<reference evidence="16 17" key="1">
    <citation type="submission" date="2024-02" db="EMBL/GenBank/DDBJ databases">
        <authorList>
            <person name="Chen Y."/>
            <person name="Shah S."/>
            <person name="Dougan E. K."/>
            <person name="Thang M."/>
            <person name="Chan C."/>
        </authorList>
    </citation>
    <scope>NUCLEOTIDE SEQUENCE [LARGE SCALE GENOMIC DNA]</scope>
</reference>
<keyword evidence="6 12" id="KW-0227">DNA damage</keyword>
<keyword evidence="2 12" id="KW-0436">Ligase</keyword>
<evidence type="ECO:0000256" key="3">
    <source>
        <dbReference type="ARBA" id="ARBA00022618"/>
    </source>
</evidence>
<organism evidence="16 17">
    <name type="scientific">Durusdinium trenchii</name>
    <dbReference type="NCBI Taxonomy" id="1381693"/>
    <lineage>
        <taxon>Eukaryota</taxon>
        <taxon>Sar</taxon>
        <taxon>Alveolata</taxon>
        <taxon>Dinophyceae</taxon>
        <taxon>Suessiales</taxon>
        <taxon>Symbiodiniaceae</taxon>
        <taxon>Durusdinium</taxon>
    </lineage>
</organism>
<dbReference type="Gene3D" id="2.40.50.140">
    <property type="entry name" value="Nucleic acid-binding proteins"/>
    <property type="match status" value="1"/>
</dbReference>
<dbReference type="SUPFAM" id="SSF117018">
    <property type="entry name" value="ATP-dependent DNA ligase DNA-binding domain"/>
    <property type="match status" value="1"/>
</dbReference>
<evidence type="ECO:0000256" key="5">
    <source>
        <dbReference type="ARBA" id="ARBA00022741"/>
    </source>
</evidence>
<dbReference type="Gene3D" id="3.30.470.30">
    <property type="entry name" value="DNA ligase/mRNA capping enzyme"/>
    <property type="match status" value="1"/>
</dbReference>
<evidence type="ECO:0000313" key="17">
    <source>
        <dbReference type="Proteomes" id="UP001642484"/>
    </source>
</evidence>
<dbReference type="PANTHER" id="PTHR45674">
    <property type="entry name" value="DNA LIGASE 1/3 FAMILY MEMBER"/>
    <property type="match status" value="1"/>
</dbReference>
<keyword evidence="7 12" id="KW-0067">ATP-binding</keyword>
<dbReference type="InterPro" id="IPR012308">
    <property type="entry name" value="DNA_ligase_ATP-dep_N"/>
</dbReference>
<dbReference type="NCBIfam" id="TIGR00574">
    <property type="entry name" value="dnl1"/>
    <property type="match status" value="1"/>
</dbReference>
<dbReference type="InterPro" id="IPR050191">
    <property type="entry name" value="ATP-dep_DNA_ligase"/>
</dbReference>
<evidence type="ECO:0000256" key="14">
    <source>
        <dbReference type="SAM" id="MobiDB-lite"/>
    </source>
</evidence>
<evidence type="ECO:0000256" key="10">
    <source>
        <dbReference type="ARBA" id="ARBA00023306"/>
    </source>
</evidence>
<dbReference type="Gene3D" id="3.30.1490.70">
    <property type="match status" value="1"/>
</dbReference>
<proteinExistence type="inferred from homology"/>
<dbReference type="InterPro" id="IPR012340">
    <property type="entry name" value="NA-bd_OB-fold"/>
</dbReference>
<dbReference type="PANTHER" id="PTHR45674:SF4">
    <property type="entry name" value="DNA LIGASE 1"/>
    <property type="match status" value="1"/>
</dbReference>
<evidence type="ECO:0000256" key="11">
    <source>
        <dbReference type="ARBA" id="ARBA00034003"/>
    </source>
</evidence>
<accession>A0ABP0HII1</accession>
<dbReference type="EC" id="6.5.1.1" evidence="12"/>
<dbReference type="CDD" id="cd07900">
    <property type="entry name" value="Adenylation_DNA_ligase_I_Euk"/>
    <property type="match status" value="1"/>
</dbReference>
<evidence type="ECO:0000256" key="8">
    <source>
        <dbReference type="ARBA" id="ARBA00023172"/>
    </source>
</evidence>
<dbReference type="Pfam" id="PF04675">
    <property type="entry name" value="DNA_ligase_A_N"/>
    <property type="match status" value="1"/>
</dbReference>
<dbReference type="PROSITE" id="PS00333">
    <property type="entry name" value="DNA_LIGASE_A2"/>
    <property type="match status" value="1"/>
</dbReference>
<protein>
    <recommendedName>
        <fullName evidence="12">DNA ligase</fullName>
        <ecNumber evidence="12">6.5.1.1</ecNumber>
    </recommendedName>
</protein>
<dbReference type="Proteomes" id="UP001642484">
    <property type="component" value="Unassembled WGS sequence"/>
</dbReference>
<evidence type="ECO:0000256" key="1">
    <source>
        <dbReference type="ARBA" id="ARBA00007572"/>
    </source>
</evidence>
<keyword evidence="3" id="KW-0132">Cell division</keyword>
<dbReference type="CDD" id="cd07969">
    <property type="entry name" value="OBF_DNA_ligase_I"/>
    <property type="match status" value="1"/>
</dbReference>
<dbReference type="PROSITE" id="PS00697">
    <property type="entry name" value="DNA_LIGASE_A1"/>
    <property type="match status" value="1"/>
</dbReference>
<feature type="region of interest" description="Disordered" evidence="14">
    <location>
        <begin position="310"/>
        <end position="330"/>
    </location>
</feature>
<evidence type="ECO:0000256" key="9">
    <source>
        <dbReference type="ARBA" id="ARBA00023204"/>
    </source>
</evidence>
<keyword evidence="17" id="KW-1185">Reference proteome</keyword>
<keyword evidence="8 12" id="KW-0233">DNA recombination</keyword>
<evidence type="ECO:0000256" key="7">
    <source>
        <dbReference type="ARBA" id="ARBA00022840"/>
    </source>
</evidence>
<comment type="similarity">
    <text evidence="1 13">Belongs to the ATP-dependent DNA ligase family.</text>
</comment>
<dbReference type="InterPro" id="IPR016059">
    <property type="entry name" value="DNA_ligase_ATP-dep_CS"/>
</dbReference>
<dbReference type="InterPro" id="IPR012310">
    <property type="entry name" value="DNA_ligase_ATP-dep_cent"/>
</dbReference>
<dbReference type="SUPFAM" id="SSF50249">
    <property type="entry name" value="Nucleic acid-binding proteins"/>
    <property type="match status" value="1"/>
</dbReference>
<dbReference type="Pfam" id="PF04679">
    <property type="entry name" value="DNA_ligase_A_C"/>
    <property type="match status" value="1"/>
</dbReference>
<sequence>MAPKRGSIEAAFFPKKVKGENTPESKQSGPADVTPEVPKRRRTEKAPPQITPTKLDTDVDMGPTEKVVTHVPVGETGPWSLWSGDKQTKSPKELSSPLFDPKLRESEFPIGKAVGFSLLSSALLEIEELRNKGQGSRKRMTVVLSNLFRLLIHVKPEDLIASIYILINKVAPDYEAAELGVGDSIIIKALCENFGRSESTIKHALATGEAKDLGEVALQSRLSQKMLMMPPKLSIEKVFAEMKAIAHVSGKDSQKSKKEKIQKLLVASRGEEAKFIVRMLQAKLRIGIQIPTLLQALAYAFTLTLPGTGSGAKVTDRRHPPQGTKKAPSAGELEAQMIAMEAAVRQAFSEMPNFDNLIKALMEGRDSRSLLGVCHISLGVPVKPMLAKPSKGIAEVGERLSGKRFTGEWKYDGERAQIHVLSRETIQIYSRNSENMTEKYPDVIQVVKDTLAEDVQSCIIDSELVAYDQVNKKILPFQVLTTRGRKNIHVEDIKVNVCLFAFDCMLVNGKPLVKEPLELRREKLWTMLRPVEGKVTFAVHKNFDDINEEEIQAFLDESVAGSCEGLMLKTLTENATYEPSKRSLNWLKLKKDYLEGMADSIDVVPIGAYYGKGKRSGAYGAYLLAIYDQENEEFQTVCKAGTGFSDEDLQTHYKFFKEHLRGSAETNYNVNDKLKPDVWLEPCQVWEIRAADLSISPVHTSAFGVKADGKGIGLRFPRFLRIRDDKTAEESTGPEQIVEMFEAQASVGGAGHADDDF</sequence>
<comment type="catalytic activity">
    <reaction evidence="11 12">
        <text>ATP + (deoxyribonucleotide)n-3'-hydroxyl + 5'-phospho-(deoxyribonucleotide)m = (deoxyribonucleotide)n+m + AMP + diphosphate.</text>
        <dbReference type="EC" id="6.5.1.1"/>
    </reaction>
</comment>
<dbReference type="EMBL" id="CAXAMN010000625">
    <property type="protein sequence ID" value="CAK8989767.1"/>
    <property type="molecule type" value="Genomic_DNA"/>
</dbReference>
<dbReference type="InterPro" id="IPR036599">
    <property type="entry name" value="DNA_ligase_N_sf"/>
</dbReference>
<evidence type="ECO:0000259" key="15">
    <source>
        <dbReference type="PROSITE" id="PS50160"/>
    </source>
</evidence>
<keyword evidence="4" id="KW-0235">DNA replication</keyword>
<gene>
    <name evidence="16" type="ORF">CCMP2556_LOCUS1784</name>
</gene>
<evidence type="ECO:0000256" key="6">
    <source>
        <dbReference type="ARBA" id="ARBA00022763"/>
    </source>
</evidence>